<dbReference type="Proteomes" id="UP001499854">
    <property type="component" value="Unassembled WGS sequence"/>
</dbReference>
<dbReference type="EMBL" id="BAAAQM010000061">
    <property type="protein sequence ID" value="GAA1998124.1"/>
    <property type="molecule type" value="Genomic_DNA"/>
</dbReference>
<dbReference type="PROSITE" id="PS50967">
    <property type="entry name" value="HRDC"/>
    <property type="match status" value="1"/>
</dbReference>
<dbReference type="SUPFAM" id="SSF47819">
    <property type="entry name" value="HRDC-like"/>
    <property type="match status" value="1"/>
</dbReference>
<dbReference type="InterPro" id="IPR010997">
    <property type="entry name" value="HRDC-like_sf"/>
</dbReference>
<feature type="region of interest" description="Disordered" evidence="1">
    <location>
        <begin position="1"/>
        <end position="23"/>
    </location>
</feature>
<evidence type="ECO:0000259" key="2">
    <source>
        <dbReference type="PROSITE" id="PS50967"/>
    </source>
</evidence>
<evidence type="ECO:0000313" key="4">
    <source>
        <dbReference type="Proteomes" id="UP001499854"/>
    </source>
</evidence>
<dbReference type="InterPro" id="IPR002562">
    <property type="entry name" value="3'-5'_exonuclease_dom"/>
</dbReference>
<comment type="caution">
    <text evidence="3">The sequence shown here is derived from an EMBL/GenBank/DDBJ whole genome shotgun (WGS) entry which is preliminary data.</text>
</comment>
<dbReference type="PANTHER" id="PTHR47649">
    <property type="entry name" value="RIBONUCLEASE D"/>
    <property type="match status" value="1"/>
</dbReference>
<dbReference type="CDD" id="cd06142">
    <property type="entry name" value="RNaseD_exo"/>
    <property type="match status" value="1"/>
</dbReference>
<evidence type="ECO:0000256" key="1">
    <source>
        <dbReference type="SAM" id="MobiDB-lite"/>
    </source>
</evidence>
<keyword evidence="4" id="KW-1185">Reference proteome</keyword>
<reference evidence="3 4" key="1">
    <citation type="journal article" date="2019" name="Int. J. Syst. Evol. Microbiol.">
        <title>The Global Catalogue of Microorganisms (GCM) 10K type strain sequencing project: providing services to taxonomists for standard genome sequencing and annotation.</title>
        <authorList>
            <consortium name="The Broad Institute Genomics Platform"/>
            <consortium name="The Broad Institute Genome Sequencing Center for Infectious Disease"/>
            <person name="Wu L."/>
            <person name="Ma J."/>
        </authorList>
    </citation>
    <scope>NUCLEOTIDE SEQUENCE [LARGE SCALE GENOMIC DNA]</scope>
    <source>
        <strain evidence="3 4">JCM 16013</strain>
    </source>
</reference>
<dbReference type="Pfam" id="PF18305">
    <property type="entry name" value="DNA_pol_A_exoN"/>
    <property type="match status" value="1"/>
</dbReference>
<feature type="domain" description="HRDC" evidence="2">
    <location>
        <begin position="253"/>
        <end position="333"/>
    </location>
</feature>
<accession>A0ABN2T3U2</accession>
<dbReference type="SUPFAM" id="SSF53098">
    <property type="entry name" value="Ribonuclease H-like"/>
    <property type="match status" value="1"/>
</dbReference>
<dbReference type="PANTHER" id="PTHR47649:SF1">
    <property type="entry name" value="RIBONUCLEASE D"/>
    <property type="match status" value="1"/>
</dbReference>
<proteinExistence type="predicted"/>
<evidence type="ECO:0000313" key="3">
    <source>
        <dbReference type="EMBL" id="GAA1998124.1"/>
    </source>
</evidence>
<organism evidence="3 4">
    <name type="scientific">Catenulispora subtropica</name>
    <dbReference type="NCBI Taxonomy" id="450798"/>
    <lineage>
        <taxon>Bacteria</taxon>
        <taxon>Bacillati</taxon>
        <taxon>Actinomycetota</taxon>
        <taxon>Actinomycetes</taxon>
        <taxon>Catenulisporales</taxon>
        <taxon>Catenulisporaceae</taxon>
        <taxon>Catenulispora</taxon>
    </lineage>
</organism>
<dbReference type="InterPro" id="IPR012337">
    <property type="entry name" value="RNaseH-like_sf"/>
</dbReference>
<protein>
    <submittedName>
        <fullName evidence="3">Ribonuclease D</fullName>
    </submittedName>
</protein>
<dbReference type="Pfam" id="PF00570">
    <property type="entry name" value="HRDC"/>
    <property type="match status" value="1"/>
</dbReference>
<dbReference type="Pfam" id="PF01612">
    <property type="entry name" value="DNA_pol_A_exo1"/>
    <property type="match status" value="1"/>
</dbReference>
<dbReference type="Gene3D" id="1.10.150.80">
    <property type="entry name" value="HRDC domain"/>
    <property type="match status" value="2"/>
</dbReference>
<sequence>MTSSSTPGGPASPEPTTTGAEPPRALVPLLVPREGLPPVTDTAEALAAAVERLAAGTGPVAVDAERASGYKYSQRAYLVQIRRQGAGTFLIDPIACSDLSALAGDGPALAGAEWVLHAASQDLVCLAEVGMVPPARRADGTGGLFDTELGARLGGHERVGLGPLVAEVLGLELEKGHSASDWSTRPLPEAWLRYAALDVEVLVEVRDILEDELRTAGKLDWARQEFDAVIAAPPPKPRAEPWRRTSGLHKVRRPRQLAVVRALWESRDELARRRDMTPTRVLPDQAIIDAALALPGSAAQMRAIPGFSGRMRSGDVPRYFDALSKARQLKDAELPRPGAAPSDGPPPVRAWADKDPAAAERLTAAREAVTGLAGQYALPVENLLAPDSLRRLCWTPPVPEPDDEQVAAFLAGAGARPWQVQLTAHAIAEALHKAAAKTAAAETASEAPVTPGT</sequence>
<dbReference type="InterPro" id="IPR002121">
    <property type="entry name" value="HRDC_dom"/>
</dbReference>
<dbReference type="InterPro" id="IPR036397">
    <property type="entry name" value="RNaseH_sf"/>
</dbReference>
<name>A0ABN2T3U2_9ACTN</name>
<dbReference type="InterPro" id="IPR041605">
    <property type="entry name" value="Exo_C"/>
</dbReference>
<dbReference type="Gene3D" id="3.30.420.10">
    <property type="entry name" value="Ribonuclease H-like superfamily/Ribonuclease H"/>
    <property type="match status" value="1"/>
</dbReference>
<gene>
    <name evidence="3" type="ORF">GCM10009838_74290</name>
</gene>
<dbReference type="RefSeq" id="WP_344661879.1">
    <property type="nucleotide sequence ID" value="NZ_BAAAQM010000061.1"/>
</dbReference>
<dbReference type="SMART" id="SM00341">
    <property type="entry name" value="HRDC"/>
    <property type="match status" value="1"/>
</dbReference>
<dbReference type="InterPro" id="IPR044876">
    <property type="entry name" value="HRDC_dom_sf"/>
</dbReference>
<dbReference type="InterPro" id="IPR051086">
    <property type="entry name" value="RNase_D-like"/>
</dbReference>
<dbReference type="SMART" id="SM00474">
    <property type="entry name" value="35EXOc"/>
    <property type="match status" value="1"/>
</dbReference>